<dbReference type="GO" id="GO:0006744">
    <property type="term" value="P:ubiquinone biosynthetic process"/>
    <property type="evidence" value="ECO:0007669"/>
    <property type="project" value="TreeGrafter"/>
</dbReference>
<protein>
    <submittedName>
        <fullName evidence="9">Putative 4-hydroxybenzoate polyprenyltransferase, mitochondrial</fullName>
    </submittedName>
</protein>
<evidence type="ECO:0000256" key="2">
    <source>
        <dbReference type="ARBA" id="ARBA00004141"/>
    </source>
</evidence>
<dbReference type="EMBL" id="QCYY01000861">
    <property type="protein sequence ID" value="ROT82198.1"/>
    <property type="molecule type" value="Genomic_DNA"/>
</dbReference>
<dbReference type="PANTHER" id="PTHR11048:SF28">
    <property type="entry name" value="4-HYDROXYBENZOATE POLYPRENYLTRANSFERASE, MITOCHONDRIAL"/>
    <property type="match status" value="1"/>
</dbReference>
<keyword evidence="6 8" id="KW-1133">Transmembrane helix</keyword>
<dbReference type="InterPro" id="IPR000537">
    <property type="entry name" value="UbiA_prenyltransferase"/>
</dbReference>
<dbReference type="OrthoDB" id="18170at2759"/>
<comment type="similarity">
    <text evidence="3">Belongs to the UbiA prenyltransferase family.</text>
</comment>
<evidence type="ECO:0000313" key="10">
    <source>
        <dbReference type="Proteomes" id="UP000283509"/>
    </source>
</evidence>
<dbReference type="AlphaFoldDB" id="A0A423U0G6"/>
<comment type="subcellular location">
    <subcellularLocation>
        <location evidence="2">Membrane</location>
        <topology evidence="2">Multi-pass membrane protein</topology>
    </subcellularLocation>
</comment>
<evidence type="ECO:0000256" key="3">
    <source>
        <dbReference type="ARBA" id="ARBA00005985"/>
    </source>
</evidence>
<dbReference type="PANTHER" id="PTHR11048">
    <property type="entry name" value="PRENYLTRANSFERASES"/>
    <property type="match status" value="1"/>
</dbReference>
<evidence type="ECO:0000256" key="8">
    <source>
        <dbReference type="SAM" id="Phobius"/>
    </source>
</evidence>
<dbReference type="Proteomes" id="UP000283509">
    <property type="component" value="Unassembled WGS sequence"/>
</dbReference>
<evidence type="ECO:0000256" key="6">
    <source>
        <dbReference type="ARBA" id="ARBA00022989"/>
    </source>
</evidence>
<reference evidence="9 10" key="2">
    <citation type="submission" date="2019-01" db="EMBL/GenBank/DDBJ databases">
        <title>The decoding of complex shrimp genome reveals the adaptation for benthos swimmer, frequently molting mechanism and breeding impact on genome.</title>
        <authorList>
            <person name="Sun Y."/>
            <person name="Gao Y."/>
            <person name="Yu Y."/>
        </authorList>
    </citation>
    <scope>NUCLEOTIDE SEQUENCE [LARGE SCALE GENOMIC DNA]</scope>
    <source>
        <tissue evidence="9">Muscle</tissue>
    </source>
</reference>
<evidence type="ECO:0000313" key="9">
    <source>
        <dbReference type="EMBL" id="ROT82198.1"/>
    </source>
</evidence>
<sequence>MKRVTYWPQLMLGFTFNWGALLGWASVRGTCDWAVCLPLYAAGVAWTLIYDTIYAHQDKYDDAIIGIKSTALKFGDQTWKWLSGFGLTFVSSLLLTGYNAQLAWPYYSAVAAVAFHVTNQVRTLDINNPGDCGDKFRANRHLGLLLFAGIVGGTLLKSDEENPQSLELNPICNEL</sequence>
<comment type="caution">
    <text evidence="9">The sequence shown here is derived from an EMBL/GenBank/DDBJ whole genome shotgun (WGS) entry which is preliminary data.</text>
</comment>
<feature type="transmembrane region" description="Helical" evidence="8">
    <location>
        <begin position="31"/>
        <end position="50"/>
    </location>
</feature>
<dbReference type="InterPro" id="IPR039653">
    <property type="entry name" value="Prenyltransferase"/>
</dbReference>
<keyword evidence="7 8" id="KW-0472">Membrane</keyword>
<keyword evidence="10" id="KW-1185">Reference proteome</keyword>
<dbReference type="GO" id="GO:0005743">
    <property type="term" value="C:mitochondrial inner membrane"/>
    <property type="evidence" value="ECO:0007669"/>
    <property type="project" value="TreeGrafter"/>
</dbReference>
<gene>
    <name evidence="9" type="ORF">C7M84_024637</name>
</gene>
<evidence type="ECO:0000256" key="4">
    <source>
        <dbReference type="ARBA" id="ARBA00022679"/>
    </source>
</evidence>
<dbReference type="STRING" id="6689.A0A423U0G6"/>
<keyword evidence="4 9" id="KW-0808">Transferase</keyword>
<dbReference type="GO" id="GO:0016765">
    <property type="term" value="F:transferase activity, transferring alkyl or aryl (other than methyl) groups"/>
    <property type="evidence" value="ECO:0007669"/>
    <property type="project" value="InterPro"/>
</dbReference>
<dbReference type="CDD" id="cd13959">
    <property type="entry name" value="PT_UbiA_COQ2"/>
    <property type="match status" value="1"/>
</dbReference>
<feature type="transmembrane region" description="Helical" evidence="8">
    <location>
        <begin position="79"/>
        <end position="98"/>
    </location>
</feature>
<accession>A0A423U0G6</accession>
<dbReference type="FunFam" id="1.20.120.1780:FF:000001">
    <property type="entry name" value="4-hydroxybenzoate octaprenyltransferase"/>
    <property type="match status" value="1"/>
</dbReference>
<reference evidence="9 10" key="1">
    <citation type="submission" date="2018-04" db="EMBL/GenBank/DDBJ databases">
        <authorList>
            <person name="Zhang X."/>
            <person name="Yuan J."/>
            <person name="Li F."/>
            <person name="Xiang J."/>
        </authorList>
    </citation>
    <scope>NUCLEOTIDE SEQUENCE [LARGE SCALE GENOMIC DNA]</scope>
    <source>
        <tissue evidence="9">Muscle</tissue>
    </source>
</reference>
<evidence type="ECO:0000256" key="7">
    <source>
        <dbReference type="ARBA" id="ARBA00023136"/>
    </source>
</evidence>
<dbReference type="Gene3D" id="1.20.120.1780">
    <property type="entry name" value="UbiA prenyltransferase"/>
    <property type="match status" value="1"/>
</dbReference>
<comment type="cofactor">
    <cofactor evidence="1">
        <name>Mg(2+)</name>
        <dbReference type="ChEBI" id="CHEBI:18420"/>
    </cofactor>
</comment>
<proteinExistence type="inferred from homology"/>
<evidence type="ECO:0000256" key="1">
    <source>
        <dbReference type="ARBA" id="ARBA00001946"/>
    </source>
</evidence>
<organism evidence="9 10">
    <name type="scientific">Penaeus vannamei</name>
    <name type="common">Whiteleg shrimp</name>
    <name type="synonym">Litopenaeus vannamei</name>
    <dbReference type="NCBI Taxonomy" id="6689"/>
    <lineage>
        <taxon>Eukaryota</taxon>
        <taxon>Metazoa</taxon>
        <taxon>Ecdysozoa</taxon>
        <taxon>Arthropoda</taxon>
        <taxon>Crustacea</taxon>
        <taxon>Multicrustacea</taxon>
        <taxon>Malacostraca</taxon>
        <taxon>Eumalacostraca</taxon>
        <taxon>Eucarida</taxon>
        <taxon>Decapoda</taxon>
        <taxon>Dendrobranchiata</taxon>
        <taxon>Penaeoidea</taxon>
        <taxon>Penaeidae</taxon>
        <taxon>Penaeus</taxon>
    </lineage>
</organism>
<dbReference type="InterPro" id="IPR044878">
    <property type="entry name" value="UbiA_sf"/>
</dbReference>
<keyword evidence="5 8" id="KW-0812">Transmembrane</keyword>
<dbReference type="Gene3D" id="1.10.357.140">
    <property type="entry name" value="UbiA prenyltransferase"/>
    <property type="match status" value="1"/>
</dbReference>
<feature type="transmembrane region" description="Helical" evidence="8">
    <location>
        <begin position="6"/>
        <end position="24"/>
    </location>
</feature>
<name>A0A423U0G6_PENVA</name>
<evidence type="ECO:0000256" key="5">
    <source>
        <dbReference type="ARBA" id="ARBA00022692"/>
    </source>
</evidence>
<dbReference type="Pfam" id="PF01040">
    <property type="entry name" value="UbiA"/>
    <property type="match status" value="1"/>
</dbReference>